<dbReference type="InterPro" id="IPR006675">
    <property type="entry name" value="HDIG_dom"/>
</dbReference>
<evidence type="ECO:0000256" key="1">
    <source>
        <dbReference type="ARBA" id="ARBA00022801"/>
    </source>
</evidence>
<reference evidence="3 4" key="1">
    <citation type="submission" date="2007-08" db="EMBL/GenBank/DDBJ databases">
        <title>Complete sequence of Thermotoga lettingae TMO.</title>
        <authorList>
            <consortium name="US DOE Joint Genome Institute"/>
            <person name="Copeland A."/>
            <person name="Lucas S."/>
            <person name="Lapidus A."/>
            <person name="Barry K."/>
            <person name="Glavina del Rio T."/>
            <person name="Dalin E."/>
            <person name="Tice H."/>
            <person name="Pitluck S."/>
            <person name="Foster B."/>
            <person name="Bruce D."/>
            <person name="Schmutz J."/>
            <person name="Larimer F."/>
            <person name="Land M."/>
            <person name="Hauser L."/>
            <person name="Kyrpides N."/>
            <person name="Mikhailova N."/>
            <person name="Nelson K."/>
            <person name="Gogarten J.P."/>
            <person name="Noll K."/>
            <person name="Richardson P."/>
        </authorList>
    </citation>
    <scope>NUCLEOTIDE SEQUENCE [LARGE SCALE GENOMIC DNA]</scope>
    <source>
        <strain evidence="4">ATCC BAA-301 / DSM 14385 / NBRC 107922 / TMO</strain>
    </source>
</reference>
<dbReference type="HOGENOM" id="CLU_056349_2_0_0"/>
<evidence type="ECO:0000313" key="3">
    <source>
        <dbReference type="EMBL" id="ABV32767.1"/>
    </source>
</evidence>
<keyword evidence="4" id="KW-1185">Reference proteome</keyword>
<evidence type="ECO:0000259" key="2">
    <source>
        <dbReference type="SMART" id="SM00471"/>
    </source>
</evidence>
<dbReference type="GO" id="GO:0031125">
    <property type="term" value="P:rRNA 3'-end processing"/>
    <property type="evidence" value="ECO:0007669"/>
    <property type="project" value="TreeGrafter"/>
</dbReference>
<dbReference type="InterPro" id="IPR012340">
    <property type="entry name" value="NA-bd_OB-fold"/>
</dbReference>
<dbReference type="InterPro" id="IPR050798">
    <property type="entry name" value="YhaM_exoribonuc/phosphodiest"/>
</dbReference>
<name>A8F3N3_PSELT</name>
<dbReference type="Pfam" id="PF01966">
    <property type="entry name" value="HD"/>
    <property type="match status" value="1"/>
</dbReference>
<dbReference type="EMBL" id="CP000812">
    <property type="protein sequence ID" value="ABV32767.1"/>
    <property type="molecule type" value="Genomic_DNA"/>
</dbReference>
<dbReference type="RefSeq" id="WP_012002248.1">
    <property type="nucleotide sequence ID" value="NC_009828.1"/>
</dbReference>
<dbReference type="Proteomes" id="UP000002016">
    <property type="component" value="Chromosome"/>
</dbReference>
<dbReference type="Gene3D" id="1.10.3210.10">
    <property type="entry name" value="Hypothetical protein af1432"/>
    <property type="match status" value="1"/>
</dbReference>
<dbReference type="SMART" id="SM00471">
    <property type="entry name" value="HDc"/>
    <property type="match status" value="1"/>
</dbReference>
<dbReference type="CDD" id="cd00077">
    <property type="entry name" value="HDc"/>
    <property type="match status" value="1"/>
</dbReference>
<dbReference type="Pfam" id="PF01336">
    <property type="entry name" value="tRNA_anti-codon"/>
    <property type="match status" value="1"/>
</dbReference>
<dbReference type="SUPFAM" id="SSF109604">
    <property type="entry name" value="HD-domain/PDEase-like"/>
    <property type="match status" value="1"/>
</dbReference>
<keyword evidence="1 3" id="KW-0378">Hydrolase</keyword>
<evidence type="ECO:0000313" key="4">
    <source>
        <dbReference type="Proteomes" id="UP000002016"/>
    </source>
</evidence>
<feature type="domain" description="HD/PDEase" evidence="2">
    <location>
        <begin position="185"/>
        <end position="319"/>
    </location>
</feature>
<dbReference type="InterPro" id="IPR003607">
    <property type="entry name" value="HD/PDEase_dom"/>
</dbReference>
<accession>A8F3N3</accession>
<dbReference type="KEGG" id="tle:Tlet_0197"/>
<dbReference type="NCBIfam" id="TIGR00277">
    <property type="entry name" value="HDIG"/>
    <property type="match status" value="1"/>
</dbReference>
<dbReference type="InterPro" id="IPR004365">
    <property type="entry name" value="NA-bd_OB_tRNA"/>
</dbReference>
<dbReference type="AlphaFoldDB" id="A8F3N3"/>
<organism evidence="3 4">
    <name type="scientific">Pseudothermotoga lettingae (strain ATCC BAA-301 / DSM 14385 / NBRC 107922 / TMO)</name>
    <name type="common">Thermotoga lettingae</name>
    <dbReference type="NCBI Taxonomy" id="416591"/>
    <lineage>
        <taxon>Bacteria</taxon>
        <taxon>Thermotogati</taxon>
        <taxon>Thermotogota</taxon>
        <taxon>Thermotogae</taxon>
        <taxon>Thermotogales</taxon>
        <taxon>Thermotogaceae</taxon>
        <taxon>Pseudothermotoga</taxon>
    </lineage>
</organism>
<protein>
    <submittedName>
        <fullName evidence="3">Metal dependent phosphohydrolase</fullName>
    </submittedName>
</protein>
<dbReference type="eggNOG" id="COG3481">
    <property type="taxonomic scope" value="Bacteria"/>
</dbReference>
<dbReference type="GO" id="GO:0003676">
    <property type="term" value="F:nucleic acid binding"/>
    <property type="evidence" value="ECO:0007669"/>
    <property type="project" value="InterPro"/>
</dbReference>
<dbReference type="STRING" id="416591.Tlet_0197"/>
<dbReference type="Gene3D" id="2.40.50.140">
    <property type="entry name" value="Nucleic acid-binding proteins"/>
    <property type="match status" value="1"/>
</dbReference>
<dbReference type="PANTHER" id="PTHR37294">
    <property type="entry name" value="3'-5' EXORIBONUCLEASE YHAM"/>
    <property type="match status" value="1"/>
</dbReference>
<dbReference type="OrthoDB" id="9778453at2"/>
<dbReference type="PANTHER" id="PTHR37294:SF1">
    <property type="entry name" value="3'-5' EXORIBONUCLEASE YHAM"/>
    <property type="match status" value="1"/>
</dbReference>
<reference evidence="3 4" key="2">
    <citation type="journal article" date="2009" name="Proc. Natl. Acad. Sci. U.S.A.">
        <title>On the chimeric nature, thermophilic origin, and phylogenetic placement of the Thermotogales.</title>
        <authorList>
            <person name="Zhaxybayeva O."/>
            <person name="Swithers K.S."/>
            <person name="Lapierre P."/>
            <person name="Fournier G.P."/>
            <person name="Bickhart D.M."/>
            <person name="DeBoy R.T."/>
            <person name="Nelson K.E."/>
            <person name="Nesbo C.L."/>
            <person name="Doolittle W.F."/>
            <person name="Gogarten J.P."/>
            <person name="Noll K.M."/>
        </authorList>
    </citation>
    <scope>NUCLEOTIDE SEQUENCE [LARGE SCALE GENOMIC DNA]</scope>
    <source>
        <strain evidence="4">ATCC BAA-301 / DSM 14385 / NBRC 107922 / TMO</strain>
    </source>
</reference>
<sequence>MKLGDRIPKEIFNELKPSKEPDFPYLEDLGSKVNENVQVIAKVTSRKLQEARDQKKFLLMTLSDKTGSIRAIDWYNADENFLKINDGDVVVARGRIVYFEDHIQLNLEKSADSIKNLNDSEYDFRRFLEVTSRDIDKMYEKLIVFVKEISDSDLKKLLEKIFIEDTEFVKLFVQCPAGVSVHHAYIGGLLEHTVDVVSSCKKIWQVYDSMLNKDLLLAGAMIHDIGKVREYRVTQKGFEVTTEGELKGHIVLGVEAIREVAYKIGLTGSKLLHLEHIILSHHGEIEWGSPVVPKTAEAFVIHSLENMDAKLARFRYLQEKGKKNGNEKIWTDYDRHLQRRLWLGGQENED</sequence>
<proteinExistence type="predicted"/>
<gene>
    <name evidence="3" type="ordered locus">Tlet_0197</name>
</gene>
<dbReference type="SUPFAM" id="SSF50249">
    <property type="entry name" value="Nucleic acid-binding proteins"/>
    <property type="match status" value="1"/>
</dbReference>
<dbReference type="GO" id="GO:0016787">
    <property type="term" value="F:hydrolase activity"/>
    <property type="evidence" value="ECO:0007669"/>
    <property type="project" value="UniProtKB-KW"/>
</dbReference>
<dbReference type="InterPro" id="IPR006674">
    <property type="entry name" value="HD_domain"/>
</dbReference>